<evidence type="ECO:0000313" key="3">
    <source>
        <dbReference type="Proteomes" id="UP000245839"/>
    </source>
</evidence>
<name>A0A2Y9AU59_9RHOB</name>
<evidence type="ECO:0000313" key="4">
    <source>
        <dbReference type="Proteomes" id="UP000251571"/>
    </source>
</evidence>
<dbReference type="EMBL" id="UETC01000006">
    <property type="protein sequence ID" value="SSA47525.1"/>
    <property type="molecule type" value="Genomic_DNA"/>
</dbReference>
<dbReference type="OrthoDB" id="7827015at2"/>
<protein>
    <submittedName>
        <fullName evidence="2">Uncharacterized protein</fullName>
    </submittedName>
</protein>
<dbReference type="Proteomes" id="UP000245839">
    <property type="component" value="Unassembled WGS sequence"/>
</dbReference>
<evidence type="ECO:0000313" key="1">
    <source>
        <dbReference type="EMBL" id="PWJ17461.1"/>
    </source>
</evidence>
<reference evidence="2 4" key="1">
    <citation type="submission" date="2016-10" db="EMBL/GenBank/DDBJ databases">
        <authorList>
            <person name="Cai Z."/>
        </authorList>
    </citation>
    <scope>NUCLEOTIDE SEQUENCE [LARGE SCALE GENOMIC DNA]</scope>
    <source>
        <strain evidence="2 4">DSM 25227</strain>
    </source>
</reference>
<proteinExistence type="predicted"/>
<evidence type="ECO:0000313" key="2">
    <source>
        <dbReference type="EMBL" id="SSA47525.1"/>
    </source>
</evidence>
<dbReference type="Pfam" id="PF20086">
    <property type="entry name" value="DUF6478"/>
    <property type="match status" value="1"/>
</dbReference>
<sequence>MRGAAGGGHAPRSDPAVTDRPALADWAWRPVAWSRPLGGMQGPIAPGGQVLAPGCTLFHDDRADAVALHQRATPEGPTAFALELTLSAFAGSYLSFAIDLPRDAATTLTRSHVLRIDAVAQGADALFARLNLRHGPDTDALTDRLRPEGAGLRTELDLGFTPLAAGGVTAAWVDLSLSPTTELSVTLTDLVLTRRPRAEL</sequence>
<accession>A0A2Y9AU59</accession>
<organism evidence="2 4">
    <name type="scientific">Jannaschia seohaensis</name>
    <dbReference type="NCBI Taxonomy" id="475081"/>
    <lineage>
        <taxon>Bacteria</taxon>
        <taxon>Pseudomonadati</taxon>
        <taxon>Pseudomonadota</taxon>
        <taxon>Alphaproteobacteria</taxon>
        <taxon>Rhodobacterales</taxon>
        <taxon>Roseobacteraceae</taxon>
        <taxon>Jannaschia</taxon>
    </lineage>
</organism>
<reference evidence="1 3" key="2">
    <citation type="submission" date="2018-03" db="EMBL/GenBank/DDBJ databases">
        <title>Genomic Encyclopedia of Archaeal and Bacterial Type Strains, Phase II (KMG-II): from individual species to whole genera.</title>
        <authorList>
            <person name="Goeker M."/>
        </authorList>
    </citation>
    <scope>NUCLEOTIDE SEQUENCE [LARGE SCALE GENOMIC DNA]</scope>
    <source>
        <strain evidence="1 3">DSM 25227</strain>
    </source>
</reference>
<dbReference type="RefSeq" id="WP_146204860.1">
    <property type="nucleotide sequence ID" value="NZ_QGDJ01000006.1"/>
</dbReference>
<dbReference type="InterPro" id="IPR045514">
    <property type="entry name" value="DUF6478"/>
</dbReference>
<dbReference type="EMBL" id="QGDJ01000006">
    <property type="protein sequence ID" value="PWJ17461.1"/>
    <property type="molecule type" value="Genomic_DNA"/>
</dbReference>
<dbReference type="AlphaFoldDB" id="A0A2Y9AU59"/>
<dbReference type="Proteomes" id="UP000251571">
    <property type="component" value="Unassembled WGS sequence"/>
</dbReference>
<keyword evidence="3" id="KW-1185">Reference proteome</keyword>
<gene>
    <name evidence="1" type="ORF">BCF38_10671</name>
    <name evidence="2" type="ORF">SAMN05421539_10671</name>
</gene>